<keyword evidence="1" id="KW-0812">Transmembrane</keyword>
<feature type="transmembrane region" description="Helical" evidence="1">
    <location>
        <begin position="18"/>
        <end position="35"/>
    </location>
</feature>
<organism evidence="2 3">
    <name type="scientific">Sphingobacterium athyrii</name>
    <dbReference type="NCBI Taxonomy" id="2152717"/>
    <lineage>
        <taxon>Bacteria</taxon>
        <taxon>Pseudomonadati</taxon>
        <taxon>Bacteroidota</taxon>
        <taxon>Sphingobacteriia</taxon>
        <taxon>Sphingobacteriales</taxon>
        <taxon>Sphingobacteriaceae</taxon>
        <taxon>Sphingobacterium</taxon>
    </lineage>
</organism>
<dbReference type="AlphaFoldDB" id="A0A363NYK2"/>
<reference evidence="2 3" key="1">
    <citation type="submission" date="2018-04" db="EMBL/GenBank/DDBJ databases">
        <title>Sphingobacterium sp. M46 Genome.</title>
        <authorList>
            <person name="Cheng J."/>
            <person name="Li Y."/>
        </authorList>
    </citation>
    <scope>NUCLEOTIDE SEQUENCE [LARGE SCALE GENOMIC DNA]</scope>
    <source>
        <strain evidence="2 3">M46</strain>
    </source>
</reference>
<keyword evidence="1" id="KW-0472">Membrane</keyword>
<sequence>MVNEVQSEKIYYRPKRKSATIAVILVFIGLAPLGIDISSLLYSMVAIPLKLICILTGFWVLKNKKRTIRAKTDIHGFYFKRMCGSPVLKKAITDLDLLVFVPFVQIVNIRITASIWTGTRLELETTQGKEMLTMLNVLSRKEKQQIYQTIKRFGIRNPVKPRKEEGYLKYLEKPAVN</sequence>
<proteinExistence type="predicted"/>
<evidence type="ECO:0000313" key="2">
    <source>
        <dbReference type="EMBL" id="PUV25817.1"/>
    </source>
</evidence>
<dbReference type="Proteomes" id="UP000250831">
    <property type="component" value="Unassembled WGS sequence"/>
</dbReference>
<evidence type="ECO:0000313" key="3">
    <source>
        <dbReference type="Proteomes" id="UP000250831"/>
    </source>
</evidence>
<dbReference type="RefSeq" id="WP_108632124.1">
    <property type="nucleotide sequence ID" value="NZ_QCXX01000001.1"/>
</dbReference>
<comment type="caution">
    <text evidence="2">The sequence shown here is derived from an EMBL/GenBank/DDBJ whole genome shotgun (WGS) entry which is preliminary data.</text>
</comment>
<name>A0A363NYK2_9SPHI</name>
<dbReference type="OrthoDB" id="706213at2"/>
<feature type="transmembrane region" description="Helical" evidence="1">
    <location>
        <begin position="41"/>
        <end position="61"/>
    </location>
</feature>
<dbReference type="EMBL" id="QCXX01000001">
    <property type="protein sequence ID" value="PUV25817.1"/>
    <property type="molecule type" value="Genomic_DNA"/>
</dbReference>
<keyword evidence="1" id="KW-1133">Transmembrane helix</keyword>
<gene>
    <name evidence="2" type="ORF">DCO56_02250</name>
</gene>
<protein>
    <submittedName>
        <fullName evidence="2">Uncharacterized protein</fullName>
    </submittedName>
</protein>
<keyword evidence="3" id="KW-1185">Reference proteome</keyword>
<accession>A0A363NYK2</accession>
<evidence type="ECO:0000256" key="1">
    <source>
        <dbReference type="SAM" id="Phobius"/>
    </source>
</evidence>